<evidence type="ECO:0000313" key="3">
    <source>
        <dbReference type="Proteomes" id="UP001428341"/>
    </source>
</evidence>
<keyword evidence="1" id="KW-1133">Transmembrane helix</keyword>
<protein>
    <recommendedName>
        <fullName evidence="4">Protein RTE1-HOMOLOG</fullName>
    </recommendedName>
</protein>
<dbReference type="InterPro" id="IPR008496">
    <property type="entry name" value="TMEM222/RTE1"/>
</dbReference>
<keyword evidence="1" id="KW-0472">Membrane</keyword>
<dbReference type="PANTHER" id="PTHR20921">
    <property type="entry name" value="TRANSMEMBRANE PROTEIN 222"/>
    <property type="match status" value="1"/>
</dbReference>
<reference evidence="2 3" key="1">
    <citation type="submission" date="2024-05" db="EMBL/GenBank/DDBJ databases">
        <title>Haplotype-resolved chromosome-level genome assembly of Huyou (Citrus changshanensis).</title>
        <authorList>
            <person name="Miao C."/>
            <person name="Chen W."/>
            <person name="Wu Y."/>
            <person name="Wang L."/>
            <person name="Zhao S."/>
            <person name="Grierson D."/>
            <person name="Xu C."/>
            <person name="Chen K."/>
        </authorList>
    </citation>
    <scope>NUCLEOTIDE SEQUENCE [LARGE SCALE GENOMIC DNA]</scope>
    <source>
        <strain evidence="2">01-14</strain>
        <tissue evidence="2">Leaf</tissue>
    </source>
</reference>
<proteinExistence type="predicted"/>
<comment type="caution">
    <text evidence="2">The sequence shown here is derived from an EMBL/GenBank/DDBJ whole genome shotgun (WGS) entry which is preliminary data.</text>
</comment>
<accession>A0AAP0QZD2</accession>
<dbReference type="Proteomes" id="UP001428341">
    <property type="component" value="Unassembled WGS sequence"/>
</dbReference>
<feature type="transmembrane region" description="Helical" evidence="1">
    <location>
        <begin position="179"/>
        <end position="197"/>
    </location>
</feature>
<dbReference type="PANTHER" id="PTHR20921:SF0">
    <property type="entry name" value="TRANSMEMBRANE PROTEIN 222"/>
    <property type="match status" value="1"/>
</dbReference>
<evidence type="ECO:0000313" key="2">
    <source>
        <dbReference type="EMBL" id="KAK9228045.1"/>
    </source>
</evidence>
<dbReference type="GO" id="GO:0005783">
    <property type="term" value="C:endoplasmic reticulum"/>
    <property type="evidence" value="ECO:0007669"/>
    <property type="project" value="TreeGrafter"/>
</dbReference>
<name>A0AAP0QZD2_9ROSI</name>
<dbReference type="GO" id="GO:0005794">
    <property type="term" value="C:Golgi apparatus"/>
    <property type="evidence" value="ECO:0007669"/>
    <property type="project" value="TreeGrafter"/>
</dbReference>
<gene>
    <name evidence="2" type="ORF">WN944_020992</name>
</gene>
<dbReference type="GO" id="GO:0010104">
    <property type="term" value="P:regulation of ethylene-activated signaling pathway"/>
    <property type="evidence" value="ECO:0007669"/>
    <property type="project" value="TreeGrafter"/>
</dbReference>
<dbReference type="GO" id="GO:0009723">
    <property type="term" value="P:response to ethylene"/>
    <property type="evidence" value="ECO:0007669"/>
    <property type="project" value="TreeGrafter"/>
</dbReference>
<keyword evidence="1" id="KW-0812">Transmembrane</keyword>
<organism evidence="2 3">
    <name type="scientific">Citrus x changshan-huyou</name>
    <dbReference type="NCBI Taxonomy" id="2935761"/>
    <lineage>
        <taxon>Eukaryota</taxon>
        <taxon>Viridiplantae</taxon>
        <taxon>Streptophyta</taxon>
        <taxon>Embryophyta</taxon>
        <taxon>Tracheophyta</taxon>
        <taxon>Spermatophyta</taxon>
        <taxon>Magnoliopsida</taxon>
        <taxon>eudicotyledons</taxon>
        <taxon>Gunneridae</taxon>
        <taxon>Pentapetalae</taxon>
        <taxon>rosids</taxon>
        <taxon>malvids</taxon>
        <taxon>Sapindales</taxon>
        <taxon>Rutaceae</taxon>
        <taxon>Aurantioideae</taxon>
        <taxon>Citrus</taxon>
    </lineage>
</organism>
<feature type="transmembrane region" description="Helical" evidence="1">
    <location>
        <begin position="203"/>
        <end position="224"/>
    </location>
</feature>
<dbReference type="EMBL" id="JBCGBO010000001">
    <property type="protein sequence ID" value="KAK9228045.1"/>
    <property type="molecule type" value="Genomic_DNA"/>
</dbReference>
<evidence type="ECO:0000256" key="1">
    <source>
        <dbReference type="SAM" id="Phobius"/>
    </source>
</evidence>
<dbReference type="Pfam" id="PF05608">
    <property type="entry name" value="RTE1"/>
    <property type="match status" value="1"/>
</dbReference>
<keyword evidence="3" id="KW-1185">Reference proteome</keyword>
<dbReference type="AlphaFoldDB" id="A0AAP0QZD2"/>
<sequence length="230" mass="25959">MEGNVDPEHGMMMEESYQPNMQIDPSRARFPCCIVWSPLPVISWLIPFVGHTGICREDGVILDFAGPNFVCVDSFAFGSATRYIQVNKEKCCISPYLSAFDGDDHHQLGVQGSDSFTWDDALRKGTQEFQHRSYNLFTCNCHSFVANNLNRLGFNSGGWNVVNLAAFIFLKGQWVSKLSMVRTFLPFVIITLLGLTFGGLTYIALVAFFTFLLVGWFLLGTYCFKDWILL</sequence>
<evidence type="ECO:0008006" key="4">
    <source>
        <dbReference type="Google" id="ProtNLM"/>
    </source>
</evidence>